<comment type="caution">
    <text evidence="11">The sequence shown here is derived from an EMBL/GenBank/DDBJ whole genome shotgun (WGS) entry which is preliminary data.</text>
</comment>
<keyword evidence="5 11" id="KW-0418">Kinase</keyword>
<organism evidence="11 12">
    <name type="scientific">Streblomastix strix</name>
    <dbReference type="NCBI Taxonomy" id="222440"/>
    <lineage>
        <taxon>Eukaryota</taxon>
        <taxon>Metamonada</taxon>
        <taxon>Preaxostyla</taxon>
        <taxon>Oxymonadida</taxon>
        <taxon>Streblomastigidae</taxon>
        <taxon>Streblomastix</taxon>
    </lineage>
</organism>
<dbReference type="SUPFAM" id="SSF56112">
    <property type="entry name" value="Protein kinase-like (PK-like)"/>
    <property type="match status" value="1"/>
</dbReference>
<feature type="domain" description="Protein kinase" evidence="10">
    <location>
        <begin position="12"/>
        <end position="201"/>
    </location>
</feature>
<dbReference type="Proteomes" id="UP000324800">
    <property type="component" value="Unassembled WGS sequence"/>
</dbReference>
<comment type="catalytic activity">
    <reaction evidence="7">
        <text>L-threonyl-[protein] + ATP = O-phospho-L-threonyl-[protein] + ADP + H(+)</text>
        <dbReference type="Rhea" id="RHEA:46608"/>
        <dbReference type="Rhea" id="RHEA-COMP:11060"/>
        <dbReference type="Rhea" id="RHEA-COMP:11605"/>
        <dbReference type="ChEBI" id="CHEBI:15378"/>
        <dbReference type="ChEBI" id="CHEBI:30013"/>
        <dbReference type="ChEBI" id="CHEBI:30616"/>
        <dbReference type="ChEBI" id="CHEBI:61977"/>
        <dbReference type="ChEBI" id="CHEBI:456216"/>
        <dbReference type="EC" id="2.7.11.1"/>
    </reaction>
</comment>
<evidence type="ECO:0000256" key="5">
    <source>
        <dbReference type="ARBA" id="ARBA00022777"/>
    </source>
</evidence>
<name>A0A5J4TNT2_9EUKA</name>
<comment type="catalytic activity">
    <reaction evidence="8">
        <text>L-seryl-[protein] + ATP = O-phospho-L-seryl-[protein] + ADP + H(+)</text>
        <dbReference type="Rhea" id="RHEA:17989"/>
        <dbReference type="Rhea" id="RHEA-COMP:9863"/>
        <dbReference type="Rhea" id="RHEA-COMP:11604"/>
        <dbReference type="ChEBI" id="CHEBI:15378"/>
        <dbReference type="ChEBI" id="CHEBI:29999"/>
        <dbReference type="ChEBI" id="CHEBI:30616"/>
        <dbReference type="ChEBI" id="CHEBI:83421"/>
        <dbReference type="ChEBI" id="CHEBI:456216"/>
        <dbReference type="EC" id="2.7.11.1"/>
    </reaction>
</comment>
<dbReference type="OrthoDB" id="339325at2759"/>
<dbReference type="EMBL" id="SNRW01027407">
    <property type="protein sequence ID" value="KAA6360114.1"/>
    <property type="molecule type" value="Genomic_DNA"/>
</dbReference>
<gene>
    <name evidence="11" type="ORF">EZS28_044359</name>
</gene>
<dbReference type="PANTHER" id="PTHR44899:SF3">
    <property type="entry name" value="SERINE_THREONINE-PROTEIN KINASE NEK1"/>
    <property type="match status" value="1"/>
</dbReference>
<evidence type="ECO:0000256" key="6">
    <source>
        <dbReference type="ARBA" id="ARBA00022840"/>
    </source>
</evidence>
<dbReference type="Pfam" id="PF00069">
    <property type="entry name" value="Pkinase"/>
    <property type="match status" value="1"/>
</dbReference>
<evidence type="ECO:0000256" key="2">
    <source>
        <dbReference type="ARBA" id="ARBA00022527"/>
    </source>
</evidence>
<dbReference type="InterPro" id="IPR011009">
    <property type="entry name" value="Kinase-like_dom_sf"/>
</dbReference>
<dbReference type="EC" id="2.7.11.1" evidence="1"/>
<dbReference type="GO" id="GO:0004674">
    <property type="term" value="F:protein serine/threonine kinase activity"/>
    <property type="evidence" value="ECO:0007669"/>
    <property type="project" value="UniProtKB-KW"/>
</dbReference>
<feature type="binding site" evidence="9">
    <location>
        <position position="41"/>
    </location>
    <ligand>
        <name>ATP</name>
        <dbReference type="ChEBI" id="CHEBI:30616"/>
    </ligand>
</feature>
<protein>
    <recommendedName>
        <fullName evidence="1">non-specific serine/threonine protein kinase</fullName>
        <ecNumber evidence="1">2.7.11.1</ecNumber>
    </recommendedName>
</protein>
<keyword evidence="6 9" id="KW-0067">ATP-binding</keyword>
<dbReference type="GO" id="GO:0005524">
    <property type="term" value="F:ATP binding"/>
    <property type="evidence" value="ECO:0007669"/>
    <property type="project" value="UniProtKB-UniRule"/>
</dbReference>
<dbReference type="Gene3D" id="1.10.510.10">
    <property type="entry name" value="Transferase(Phosphotransferase) domain 1"/>
    <property type="match status" value="1"/>
</dbReference>
<feature type="non-terminal residue" evidence="11">
    <location>
        <position position="201"/>
    </location>
</feature>
<dbReference type="PANTHER" id="PTHR44899">
    <property type="entry name" value="CAMK FAMILY PROTEIN KINASE"/>
    <property type="match status" value="1"/>
</dbReference>
<dbReference type="InterPro" id="IPR000719">
    <property type="entry name" value="Prot_kinase_dom"/>
</dbReference>
<evidence type="ECO:0000256" key="1">
    <source>
        <dbReference type="ARBA" id="ARBA00012513"/>
    </source>
</evidence>
<dbReference type="SMART" id="SM00220">
    <property type="entry name" value="S_TKc"/>
    <property type="match status" value="1"/>
</dbReference>
<reference evidence="11 12" key="1">
    <citation type="submission" date="2019-03" db="EMBL/GenBank/DDBJ databases">
        <title>Single cell metagenomics reveals metabolic interactions within the superorganism composed of flagellate Streblomastix strix and complex community of Bacteroidetes bacteria on its surface.</title>
        <authorList>
            <person name="Treitli S.C."/>
            <person name="Kolisko M."/>
            <person name="Husnik F."/>
            <person name="Keeling P."/>
            <person name="Hampl V."/>
        </authorList>
    </citation>
    <scope>NUCLEOTIDE SEQUENCE [LARGE SCALE GENOMIC DNA]</scope>
    <source>
        <strain evidence="11">ST1C</strain>
    </source>
</reference>
<dbReference type="InterPro" id="IPR051131">
    <property type="entry name" value="NEK_Ser/Thr_kinase_NIMA"/>
</dbReference>
<evidence type="ECO:0000313" key="12">
    <source>
        <dbReference type="Proteomes" id="UP000324800"/>
    </source>
</evidence>
<proteinExistence type="predicted"/>
<evidence type="ECO:0000256" key="9">
    <source>
        <dbReference type="PROSITE-ProRule" id="PRU10141"/>
    </source>
</evidence>
<evidence type="ECO:0000256" key="4">
    <source>
        <dbReference type="ARBA" id="ARBA00022741"/>
    </source>
</evidence>
<keyword evidence="2" id="KW-0723">Serine/threonine-protein kinase</keyword>
<evidence type="ECO:0000259" key="10">
    <source>
        <dbReference type="PROSITE" id="PS50011"/>
    </source>
</evidence>
<keyword evidence="3" id="KW-0808">Transferase</keyword>
<evidence type="ECO:0000256" key="8">
    <source>
        <dbReference type="ARBA" id="ARBA00048679"/>
    </source>
</evidence>
<dbReference type="AlphaFoldDB" id="A0A5J4TNT2"/>
<evidence type="ECO:0000256" key="7">
    <source>
        <dbReference type="ARBA" id="ARBA00047899"/>
    </source>
</evidence>
<dbReference type="InterPro" id="IPR017441">
    <property type="entry name" value="Protein_kinase_ATP_BS"/>
</dbReference>
<sequence length="201" mass="23237">MMSKQDFKQKYTVDKEEIGIGTNGKVFRIYDRITNEPFVLKSNIAKNEDLMKRTWKEIQILIGLENEHIVKYIEACQQSEIRILIAMEYCDGGDLQQLMEKARDKRTHGIDENTLINWLIQIADGLEYIHGQKILHRDLKPANILSTSKGVLKLGDFGLSKQLDSDTMSAITTYGAQYYMAPEIFKFEKYNHKNDIWALGV</sequence>
<evidence type="ECO:0000256" key="3">
    <source>
        <dbReference type="ARBA" id="ARBA00022679"/>
    </source>
</evidence>
<dbReference type="PROSITE" id="PS00107">
    <property type="entry name" value="PROTEIN_KINASE_ATP"/>
    <property type="match status" value="1"/>
</dbReference>
<accession>A0A5J4TNT2</accession>
<keyword evidence="4 9" id="KW-0547">Nucleotide-binding</keyword>
<dbReference type="PROSITE" id="PS50011">
    <property type="entry name" value="PROTEIN_KINASE_DOM"/>
    <property type="match status" value="1"/>
</dbReference>
<evidence type="ECO:0000313" key="11">
    <source>
        <dbReference type="EMBL" id="KAA6360114.1"/>
    </source>
</evidence>